<evidence type="ECO:0008006" key="10">
    <source>
        <dbReference type="Google" id="ProtNLM"/>
    </source>
</evidence>
<dbReference type="Gene3D" id="3.40.50.300">
    <property type="entry name" value="P-loop containing nucleotide triphosphate hydrolases"/>
    <property type="match status" value="1"/>
</dbReference>
<dbReference type="EMBL" id="JH711577">
    <property type="protein sequence ID" value="EIW82445.1"/>
    <property type="molecule type" value="Genomic_DNA"/>
</dbReference>
<evidence type="ECO:0000256" key="4">
    <source>
        <dbReference type="ARBA" id="ARBA00023242"/>
    </source>
</evidence>
<keyword evidence="4" id="KW-0539">Nucleus</keyword>
<evidence type="ECO:0000256" key="1">
    <source>
        <dbReference type="ARBA" id="ARBA00004123"/>
    </source>
</evidence>
<dbReference type="Pfam" id="PF01926">
    <property type="entry name" value="MMR_HSR1"/>
    <property type="match status" value="1"/>
</dbReference>
<gene>
    <name evidence="8" type="ORF">CONPUDRAFT_123380</name>
</gene>
<feature type="domain" description="G" evidence="6">
    <location>
        <begin position="271"/>
        <end position="353"/>
    </location>
</feature>
<dbReference type="OrthoDB" id="10266128at2759"/>
<dbReference type="KEGG" id="cput:CONPUDRAFT_123380"/>
<proteinExistence type="predicted"/>
<evidence type="ECO:0000256" key="5">
    <source>
        <dbReference type="SAM" id="MobiDB-lite"/>
    </source>
</evidence>
<sequence>MPRIRKKTSKRGTTNQRQKIKKKVSESHRKSKKAARKDKAAGNVHKKSKKDPGIPNDFPYKDQILAEAAQQRREAAEERQRRKEEKRALLGDVSSRPADADALEEDPADAEVLDGVMSLRAAPNVSAVNTTNILEAPMDVTPALPVLPGPPSLREVLNAADVVLHVLDARDPASSLSEILLESVSAKKVALVLNKADTIPQESLSNWLGYLRLKYTVFPVRSASGLLPTDPIPQPFNKKSPKPKIDDAIGLAPIWEMFDAVCSGLSRDELTVALVGVTNSGKSSLMNSLVKAMAVPIYSSASSALARRPHTTCTAQEVVTEIPGSGAKRVKLIDTPGLMFLHAESDQSEREKVRAKDLLLRCRGKLDRLKDPLFCVEHVMALANAQDLMLSYNLPAFTQGDPNALLASMAKVHGLVKKGGVLDHAGAARILLRDWSTGKLVRYTLPTDGPRSNVADVKDEIVNMLSTKKHLRKAGKLIRMTTGPTDTRQVIMDEEWEEESSEEDGGEEEGEEDDDKNGVRVDGEDGDDDEGMSGDEEAAAAEAEEESDSAPEVTAPPAKRKKTVSFAAGSGDSHRRKGGSAGGRKRR</sequence>
<dbReference type="InterPro" id="IPR023179">
    <property type="entry name" value="GTP-bd_ortho_bundle_sf"/>
</dbReference>
<keyword evidence="9" id="KW-1185">Reference proteome</keyword>
<feature type="domain" description="Guanine nucleotide-binding protein-like 3 N-terminal" evidence="7">
    <location>
        <begin position="14"/>
        <end position="88"/>
    </location>
</feature>
<feature type="compositionally biased region" description="Basic and acidic residues" evidence="5">
    <location>
        <begin position="70"/>
        <end position="89"/>
    </location>
</feature>
<dbReference type="AlphaFoldDB" id="A0A5M3MUP8"/>
<dbReference type="SUPFAM" id="SSF52540">
    <property type="entry name" value="P-loop containing nucleoside triphosphate hydrolases"/>
    <property type="match status" value="1"/>
</dbReference>
<evidence type="ECO:0000256" key="3">
    <source>
        <dbReference type="ARBA" id="ARBA00023134"/>
    </source>
</evidence>
<dbReference type="PANTHER" id="PTHR11089:SF30">
    <property type="entry name" value="GUANINE NUCLEOTIDE-BINDING PROTEIN-LIKE 3 HOMOLOG"/>
    <property type="match status" value="1"/>
</dbReference>
<dbReference type="Proteomes" id="UP000053558">
    <property type="component" value="Unassembled WGS sequence"/>
</dbReference>
<protein>
    <recommendedName>
        <fullName evidence="10">P-loop containing nucleoside triphosphate hydrolase protein</fullName>
    </recommendedName>
</protein>
<dbReference type="GO" id="GO:0005525">
    <property type="term" value="F:GTP binding"/>
    <property type="evidence" value="ECO:0007669"/>
    <property type="project" value="UniProtKB-KW"/>
</dbReference>
<evidence type="ECO:0000256" key="2">
    <source>
        <dbReference type="ARBA" id="ARBA00022741"/>
    </source>
</evidence>
<keyword evidence="2" id="KW-0547">Nucleotide-binding</keyword>
<dbReference type="InterPro" id="IPR027417">
    <property type="entry name" value="P-loop_NTPase"/>
</dbReference>
<feature type="compositionally biased region" description="Acidic residues" evidence="5">
    <location>
        <begin position="524"/>
        <end position="549"/>
    </location>
</feature>
<evidence type="ECO:0000313" key="8">
    <source>
        <dbReference type="EMBL" id="EIW82445.1"/>
    </source>
</evidence>
<accession>A0A5M3MUP8</accession>
<dbReference type="InterPro" id="IPR006073">
    <property type="entry name" value="GTP-bd"/>
</dbReference>
<feature type="region of interest" description="Disordered" evidence="5">
    <location>
        <begin position="479"/>
        <end position="587"/>
    </location>
</feature>
<comment type="caution">
    <text evidence="8">The sequence shown here is derived from an EMBL/GenBank/DDBJ whole genome shotgun (WGS) entry which is preliminary data.</text>
</comment>
<dbReference type="GO" id="GO:0005730">
    <property type="term" value="C:nucleolus"/>
    <property type="evidence" value="ECO:0007669"/>
    <property type="project" value="TreeGrafter"/>
</dbReference>
<feature type="compositionally biased region" description="Basic residues" evidence="5">
    <location>
        <begin position="1"/>
        <end position="10"/>
    </location>
</feature>
<dbReference type="RefSeq" id="XP_007768104.1">
    <property type="nucleotide sequence ID" value="XM_007769914.1"/>
</dbReference>
<feature type="compositionally biased region" description="Basic residues" evidence="5">
    <location>
        <begin position="574"/>
        <end position="587"/>
    </location>
</feature>
<organism evidence="8 9">
    <name type="scientific">Coniophora puteana (strain RWD-64-598)</name>
    <name type="common">Brown rot fungus</name>
    <dbReference type="NCBI Taxonomy" id="741705"/>
    <lineage>
        <taxon>Eukaryota</taxon>
        <taxon>Fungi</taxon>
        <taxon>Dikarya</taxon>
        <taxon>Basidiomycota</taxon>
        <taxon>Agaricomycotina</taxon>
        <taxon>Agaricomycetes</taxon>
        <taxon>Agaricomycetidae</taxon>
        <taxon>Boletales</taxon>
        <taxon>Coniophorineae</taxon>
        <taxon>Coniophoraceae</taxon>
        <taxon>Coniophora</taxon>
    </lineage>
</organism>
<dbReference type="OMA" id="FKLDGLW"/>
<evidence type="ECO:0000313" key="9">
    <source>
        <dbReference type="Proteomes" id="UP000053558"/>
    </source>
</evidence>
<dbReference type="InterPro" id="IPR014813">
    <property type="entry name" value="Gnl3_N_dom"/>
</dbReference>
<evidence type="ECO:0000259" key="6">
    <source>
        <dbReference type="Pfam" id="PF01926"/>
    </source>
</evidence>
<reference evidence="9" key="1">
    <citation type="journal article" date="2012" name="Science">
        <title>The Paleozoic origin of enzymatic lignin decomposition reconstructed from 31 fungal genomes.</title>
        <authorList>
            <person name="Floudas D."/>
            <person name="Binder M."/>
            <person name="Riley R."/>
            <person name="Barry K."/>
            <person name="Blanchette R.A."/>
            <person name="Henrissat B."/>
            <person name="Martinez A.T."/>
            <person name="Otillar R."/>
            <person name="Spatafora J.W."/>
            <person name="Yadav J.S."/>
            <person name="Aerts A."/>
            <person name="Benoit I."/>
            <person name="Boyd A."/>
            <person name="Carlson A."/>
            <person name="Copeland A."/>
            <person name="Coutinho P.M."/>
            <person name="de Vries R.P."/>
            <person name="Ferreira P."/>
            <person name="Findley K."/>
            <person name="Foster B."/>
            <person name="Gaskell J."/>
            <person name="Glotzer D."/>
            <person name="Gorecki P."/>
            <person name="Heitman J."/>
            <person name="Hesse C."/>
            <person name="Hori C."/>
            <person name="Igarashi K."/>
            <person name="Jurgens J.A."/>
            <person name="Kallen N."/>
            <person name="Kersten P."/>
            <person name="Kohler A."/>
            <person name="Kuees U."/>
            <person name="Kumar T.K.A."/>
            <person name="Kuo A."/>
            <person name="LaButti K."/>
            <person name="Larrondo L.F."/>
            <person name="Lindquist E."/>
            <person name="Ling A."/>
            <person name="Lombard V."/>
            <person name="Lucas S."/>
            <person name="Lundell T."/>
            <person name="Martin R."/>
            <person name="McLaughlin D.J."/>
            <person name="Morgenstern I."/>
            <person name="Morin E."/>
            <person name="Murat C."/>
            <person name="Nagy L.G."/>
            <person name="Nolan M."/>
            <person name="Ohm R.A."/>
            <person name="Patyshakuliyeva A."/>
            <person name="Rokas A."/>
            <person name="Ruiz-Duenas F.J."/>
            <person name="Sabat G."/>
            <person name="Salamov A."/>
            <person name="Samejima M."/>
            <person name="Schmutz J."/>
            <person name="Slot J.C."/>
            <person name="St John F."/>
            <person name="Stenlid J."/>
            <person name="Sun H."/>
            <person name="Sun S."/>
            <person name="Syed K."/>
            <person name="Tsang A."/>
            <person name="Wiebenga A."/>
            <person name="Young D."/>
            <person name="Pisabarro A."/>
            <person name="Eastwood D.C."/>
            <person name="Martin F."/>
            <person name="Cullen D."/>
            <person name="Grigoriev I.V."/>
            <person name="Hibbett D.S."/>
        </authorList>
    </citation>
    <scope>NUCLEOTIDE SEQUENCE [LARGE SCALE GENOMIC DNA]</scope>
    <source>
        <strain evidence="9">RWD-64-598 SS2</strain>
    </source>
</reference>
<dbReference type="Gene3D" id="1.10.1580.10">
    <property type="match status" value="1"/>
</dbReference>
<keyword evidence="3" id="KW-0342">GTP-binding</keyword>
<dbReference type="InterPro" id="IPR050755">
    <property type="entry name" value="TRAFAC_YlqF/YawG_RiboMat"/>
</dbReference>
<comment type="subcellular location">
    <subcellularLocation>
        <location evidence="1">Nucleus</location>
    </subcellularLocation>
</comment>
<dbReference type="GeneID" id="19199756"/>
<feature type="region of interest" description="Disordered" evidence="5">
    <location>
        <begin position="1"/>
        <end position="105"/>
    </location>
</feature>
<dbReference type="Pfam" id="PF08701">
    <property type="entry name" value="GN3L_Grn1"/>
    <property type="match status" value="1"/>
</dbReference>
<name>A0A5M3MUP8_CONPW</name>
<feature type="compositionally biased region" description="Acidic residues" evidence="5">
    <location>
        <begin position="492"/>
        <end position="515"/>
    </location>
</feature>
<evidence type="ECO:0000259" key="7">
    <source>
        <dbReference type="Pfam" id="PF08701"/>
    </source>
</evidence>
<dbReference type="PANTHER" id="PTHR11089">
    <property type="entry name" value="GTP-BINDING PROTEIN-RELATED"/>
    <property type="match status" value="1"/>
</dbReference>